<dbReference type="AlphaFoldDB" id="A0A0C9WHY0"/>
<dbReference type="EMBL" id="KN838950">
    <property type="protein sequence ID" value="KIJ91979.1"/>
    <property type="molecule type" value="Genomic_DNA"/>
</dbReference>
<gene>
    <name evidence="1" type="ORF">K443DRAFT_126075</name>
</gene>
<dbReference type="OrthoDB" id="3163863at2759"/>
<accession>A0A0C9WHY0</accession>
<dbReference type="HOGENOM" id="CLU_060365_0_0_1"/>
<name>A0A0C9WHY0_9AGAR</name>
<reference evidence="1 2" key="1">
    <citation type="submission" date="2014-04" db="EMBL/GenBank/DDBJ databases">
        <authorList>
            <consortium name="DOE Joint Genome Institute"/>
            <person name="Kuo A."/>
            <person name="Kohler A."/>
            <person name="Nagy L.G."/>
            <person name="Floudas D."/>
            <person name="Copeland A."/>
            <person name="Barry K.W."/>
            <person name="Cichocki N."/>
            <person name="Veneault-Fourrey C."/>
            <person name="LaButti K."/>
            <person name="Lindquist E.A."/>
            <person name="Lipzen A."/>
            <person name="Lundell T."/>
            <person name="Morin E."/>
            <person name="Murat C."/>
            <person name="Sun H."/>
            <person name="Tunlid A."/>
            <person name="Henrissat B."/>
            <person name="Grigoriev I.V."/>
            <person name="Hibbett D.S."/>
            <person name="Martin F."/>
            <person name="Nordberg H.P."/>
            <person name="Cantor M.N."/>
            <person name="Hua S.X."/>
        </authorList>
    </citation>
    <scope>NUCLEOTIDE SEQUENCE [LARGE SCALE GENOMIC DNA]</scope>
    <source>
        <strain evidence="1 2">LaAM-08-1</strain>
    </source>
</reference>
<proteinExistence type="predicted"/>
<organism evidence="1 2">
    <name type="scientific">Laccaria amethystina LaAM-08-1</name>
    <dbReference type="NCBI Taxonomy" id="1095629"/>
    <lineage>
        <taxon>Eukaryota</taxon>
        <taxon>Fungi</taxon>
        <taxon>Dikarya</taxon>
        <taxon>Basidiomycota</taxon>
        <taxon>Agaricomycotina</taxon>
        <taxon>Agaricomycetes</taxon>
        <taxon>Agaricomycetidae</taxon>
        <taxon>Agaricales</taxon>
        <taxon>Agaricineae</taxon>
        <taxon>Hydnangiaceae</taxon>
        <taxon>Laccaria</taxon>
    </lineage>
</organism>
<protein>
    <recommendedName>
        <fullName evidence="3">HNH nuclease domain-containing protein</fullName>
    </recommendedName>
</protein>
<sequence>MVKMFSADQRNIFTCRKPGDEKATVNLHAVMSAMLTCAEECGGESGKRYVASAITSCGCKGDDNTIELLAALGTTWLTHLLFICKFQRLMLPRLRIVRPRMLGKEQGTGDARLRKIYTCVVTELYDVSHPAPNPDPDLYSVDLEACRILRRVIDNFDKDHESDSFISAATSFDLLVKFTGLPVTELGELHEIFDDPSNGMLLASDPLLRPLGLSRKHENMLVTFADHSGDFIPGSSRKKPRSIPLPNPRYLAIHAAIAGILHMSGAGKFFDELLEYARR</sequence>
<evidence type="ECO:0000313" key="2">
    <source>
        <dbReference type="Proteomes" id="UP000054477"/>
    </source>
</evidence>
<evidence type="ECO:0000313" key="1">
    <source>
        <dbReference type="EMBL" id="KIJ91979.1"/>
    </source>
</evidence>
<evidence type="ECO:0008006" key="3">
    <source>
        <dbReference type="Google" id="ProtNLM"/>
    </source>
</evidence>
<reference evidence="2" key="2">
    <citation type="submission" date="2015-01" db="EMBL/GenBank/DDBJ databases">
        <title>Evolutionary Origins and Diversification of the Mycorrhizal Mutualists.</title>
        <authorList>
            <consortium name="DOE Joint Genome Institute"/>
            <consortium name="Mycorrhizal Genomics Consortium"/>
            <person name="Kohler A."/>
            <person name="Kuo A."/>
            <person name="Nagy L.G."/>
            <person name="Floudas D."/>
            <person name="Copeland A."/>
            <person name="Barry K.W."/>
            <person name="Cichocki N."/>
            <person name="Veneault-Fourrey C."/>
            <person name="LaButti K."/>
            <person name="Lindquist E.A."/>
            <person name="Lipzen A."/>
            <person name="Lundell T."/>
            <person name="Morin E."/>
            <person name="Murat C."/>
            <person name="Riley R."/>
            <person name="Ohm R."/>
            <person name="Sun H."/>
            <person name="Tunlid A."/>
            <person name="Henrissat B."/>
            <person name="Grigoriev I.V."/>
            <person name="Hibbett D.S."/>
            <person name="Martin F."/>
        </authorList>
    </citation>
    <scope>NUCLEOTIDE SEQUENCE [LARGE SCALE GENOMIC DNA]</scope>
    <source>
        <strain evidence="2">LaAM-08-1</strain>
    </source>
</reference>
<dbReference type="STRING" id="1095629.A0A0C9WHY0"/>
<dbReference type="Proteomes" id="UP000054477">
    <property type="component" value="Unassembled WGS sequence"/>
</dbReference>
<keyword evidence="2" id="KW-1185">Reference proteome</keyword>